<reference evidence="2 3" key="1">
    <citation type="submission" date="2014-08" db="EMBL/GenBank/DDBJ databases">
        <title>Comparative genomics of the Paenibacillus odorifer group.</title>
        <authorList>
            <person name="den Bakker H.C."/>
            <person name="Tsai Y.-C."/>
            <person name="Martin N."/>
            <person name="Korlach J."/>
            <person name="Wiedmann M."/>
        </authorList>
    </citation>
    <scope>NUCLEOTIDE SEQUENCE [LARGE SCALE GENOMIC DNA]</scope>
    <source>
        <strain evidence="2 3">DSM 15220</strain>
    </source>
</reference>
<dbReference type="PANTHER" id="PTHR41786:SF1">
    <property type="entry name" value="6-HYDROXYMETHYLPTERIN DIPHOSPHOKINASE MPTE-LIKE DOMAIN-CONTAINING PROTEIN"/>
    <property type="match status" value="1"/>
</dbReference>
<sequence length="601" mass="68546">MAVSYFQQNQAVLRLRFPHVADKVSNIEEQDIELIKYFEPVEKDENWLEAVRGSVGDLNIILLYGFGQGISIADLVEMYPDRLLFVYEPNEENFHDSLKTMDLTLILEHPNLYFLAVGKSQLIALFHSLSTHMRKDMAFVALRHYLEHTADSLQDIKKKFEEYSETFDSNKLTRNLFRRDWIRNSMYHMAGMLSSPSIKEFYKEYENATAVIIASGPSLQADIEWVKRIKPHALIISAGSSIQALVKNGIAPHLATLLDGGVINNKVFADPAALKAPFLFVSSSYYGISDKKDKHKIHAIVKNDEVAQYYMGIEADEAEIIPTSTVTGTAIQAAVWLGVKRIVMMGQDLSFPNKKYYADGVGHSELNILNAMVENSDHKLLSVQGNYNATSSAFMSMKDGLEKLISSFPDIEFINSTRNGAVIEGTLWKPIEQVYELLAEEIIDQRAIENLIDKKEFAEYNEALEKVENRISSTVRDFSEIIKDFKILKKLFSDIRELSRTNPLKCQRKIVKIEQVWGGIVNRPWFEALIETLLPIELQEYDRELPSIILEKNLVRKCNLIDKYLGTLVNQIESEIPFLEEVFIESLRRIEALSDKVQGGR</sequence>
<dbReference type="AlphaFoldDB" id="A0A089MG35"/>
<feature type="domain" description="6-hydroxymethylpterin diphosphokinase MptE-like" evidence="1">
    <location>
        <begin position="189"/>
        <end position="353"/>
    </location>
</feature>
<keyword evidence="3" id="KW-1185">Reference proteome</keyword>
<evidence type="ECO:0000313" key="3">
    <source>
        <dbReference type="Proteomes" id="UP000029500"/>
    </source>
</evidence>
<name>A0A089MG35_9BACL</name>
<accession>A0A089MG35</accession>
<evidence type="ECO:0000313" key="2">
    <source>
        <dbReference type="EMBL" id="AIQ71335.1"/>
    </source>
</evidence>
<dbReference type="HOGENOM" id="CLU_026503_0_0_9"/>
<protein>
    <recommendedName>
        <fullName evidence="1">6-hydroxymethylpterin diphosphokinase MptE-like domain-containing protein</fullName>
    </recommendedName>
</protein>
<dbReference type="PANTHER" id="PTHR41786">
    <property type="entry name" value="MOTILITY ACCESSORY FACTOR MAF"/>
    <property type="match status" value="1"/>
</dbReference>
<proteinExistence type="predicted"/>
<dbReference type="Proteomes" id="UP000029500">
    <property type="component" value="Chromosome"/>
</dbReference>
<organism evidence="2 3">
    <name type="scientific">Paenibacillus graminis</name>
    <dbReference type="NCBI Taxonomy" id="189425"/>
    <lineage>
        <taxon>Bacteria</taxon>
        <taxon>Bacillati</taxon>
        <taxon>Bacillota</taxon>
        <taxon>Bacilli</taxon>
        <taxon>Bacillales</taxon>
        <taxon>Paenibacillaceae</taxon>
        <taxon>Paenibacillus</taxon>
    </lineage>
</organism>
<dbReference type="KEGG" id="pgm:PGRAT_29940"/>
<dbReference type="Pfam" id="PF01973">
    <property type="entry name" value="MptE-like"/>
    <property type="match status" value="1"/>
</dbReference>
<gene>
    <name evidence="2" type="ORF">PGRAT_29940</name>
</gene>
<dbReference type="eggNOG" id="COG2604">
    <property type="taxonomic scope" value="Bacteria"/>
</dbReference>
<evidence type="ECO:0000259" key="1">
    <source>
        <dbReference type="Pfam" id="PF01973"/>
    </source>
</evidence>
<dbReference type="STRING" id="189425.PGRAT_29940"/>
<dbReference type="InterPro" id="IPR002826">
    <property type="entry name" value="MptE-like"/>
</dbReference>
<dbReference type="EMBL" id="CP009287">
    <property type="protein sequence ID" value="AIQ71335.1"/>
    <property type="molecule type" value="Genomic_DNA"/>
</dbReference>